<keyword evidence="3" id="KW-1185">Reference proteome</keyword>
<sequence>MTMRMTRMRAWAVPVVLALAGWLSPALAADAEPDAAVRAVADQYYLDAGRDVGSMLRLHDDGGFEWRWVSSVDKHAEGIWKFDGETIVLQAYTPGKPTFYLFRDEELVRAKPAEAGTWLAIVGLPGKGPMADVEVQFEARSGKTVTQVTLPNGDAQIDMPATEVWARAGLRRKGTSDAWQWFDIPPQRAEARLAGFAVDNIEQLGRAPFEQMRLVRQGRNLAVIRIDDKVLDPASSDTRMVYLPRWK</sequence>
<proteinExistence type="predicted"/>
<dbReference type="RefSeq" id="WP_316680553.1">
    <property type="nucleotide sequence ID" value="NZ_CATZLL010000003.1"/>
</dbReference>
<keyword evidence="1" id="KW-0732">Signal</keyword>
<reference evidence="2 3" key="1">
    <citation type="submission" date="2023-07" db="EMBL/GenBank/DDBJ databases">
        <authorList>
            <person name="Peeters C."/>
        </authorList>
    </citation>
    <scope>NUCLEOTIDE SEQUENCE [LARGE SCALE GENOMIC DNA]</scope>
    <source>
        <strain evidence="2 3">LMG 18101</strain>
    </source>
</reference>
<evidence type="ECO:0000313" key="2">
    <source>
        <dbReference type="EMBL" id="CAJ0811697.1"/>
    </source>
</evidence>
<accession>A0ABM9K2Z6</accession>
<feature type="signal peptide" evidence="1">
    <location>
        <begin position="1"/>
        <end position="28"/>
    </location>
</feature>
<organism evidence="2 3">
    <name type="scientific">Ralstonia flaminis</name>
    <dbReference type="NCBI Taxonomy" id="3058597"/>
    <lineage>
        <taxon>Bacteria</taxon>
        <taxon>Pseudomonadati</taxon>
        <taxon>Pseudomonadota</taxon>
        <taxon>Betaproteobacteria</taxon>
        <taxon>Burkholderiales</taxon>
        <taxon>Burkholderiaceae</taxon>
        <taxon>Ralstonia</taxon>
    </lineage>
</organism>
<name>A0ABM9K2Z6_9RALS</name>
<gene>
    <name evidence="2" type="ORF">LMG18101_01324</name>
</gene>
<comment type="caution">
    <text evidence="2">The sequence shown here is derived from an EMBL/GenBank/DDBJ whole genome shotgun (WGS) entry which is preliminary data.</text>
</comment>
<dbReference type="EMBL" id="CATZLL010000003">
    <property type="protein sequence ID" value="CAJ0811697.1"/>
    <property type="molecule type" value="Genomic_DNA"/>
</dbReference>
<feature type="chain" id="PRO_5045822241" evidence="1">
    <location>
        <begin position="29"/>
        <end position="247"/>
    </location>
</feature>
<protein>
    <submittedName>
        <fullName evidence="2">Uncharacterized protein</fullName>
    </submittedName>
</protein>
<evidence type="ECO:0000256" key="1">
    <source>
        <dbReference type="SAM" id="SignalP"/>
    </source>
</evidence>
<evidence type="ECO:0000313" key="3">
    <source>
        <dbReference type="Proteomes" id="UP001189757"/>
    </source>
</evidence>
<dbReference type="Proteomes" id="UP001189757">
    <property type="component" value="Unassembled WGS sequence"/>
</dbReference>